<dbReference type="EMBL" id="CM035425">
    <property type="protein sequence ID" value="KAH7330942.1"/>
    <property type="molecule type" value="Genomic_DNA"/>
</dbReference>
<evidence type="ECO:0000259" key="1">
    <source>
        <dbReference type="PROSITE" id="PS50405"/>
    </source>
</evidence>
<dbReference type="PROSITE" id="PS50405">
    <property type="entry name" value="GST_CTER"/>
    <property type="match status" value="1"/>
</dbReference>
<dbReference type="OMA" id="WDTIPIN"/>
<comment type="caution">
    <text evidence="2">The sequence shown here is derived from an EMBL/GenBank/DDBJ whole genome shotgun (WGS) entry which is preliminary data.</text>
</comment>
<evidence type="ECO:0000313" key="2">
    <source>
        <dbReference type="EMBL" id="KAH7330943.1"/>
    </source>
</evidence>
<proteinExistence type="predicted"/>
<feature type="domain" description="GST C-terminal" evidence="1">
    <location>
        <begin position="1"/>
        <end position="93"/>
    </location>
</feature>
<dbReference type="InterPro" id="IPR045074">
    <property type="entry name" value="GST_C_Tau"/>
</dbReference>
<dbReference type="GO" id="GO:0004364">
    <property type="term" value="F:glutathione transferase activity"/>
    <property type="evidence" value="ECO:0007669"/>
    <property type="project" value="InterPro"/>
</dbReference>
<protein>
    <recommendedName>
        <fullName evidence="1">GST C-terminal domain-containing protein</fullName>
    </recommendedName>
</protein>
<dbReference type="InterPro" id="IPR036282">
    <property type="entry name" value="Glutathione-S-Trfase_C_sf"/>
</dbReference>
<dbReference type="Gene3D" id="1.20.1050.10">
    <property type="match status" value="1"/>
</dbReference>
<dbReference type="InterPro" id="IPR004046">
    <property type="entry name" value="GST_C"/>
</dbReference>
<dbReference type="EMBL" id="CM035425">
    <property type="protein sequence ID" value="KAH7330943.1"/>
    <property type="molecule type" value="Genomic_DNA"/>
</dbReference>
<accession>A0A8T2SGB8</accession>
<gene>
    <name evidence="2" type="ORF">KP509_20G009200</name>
</gene>
<dbReference type="SUPFAM" id="SSF47616">
    <property type="entry name" value="GST C-terminal domain-like"/>
    <property type="match status" value="1"/>
</dbReference>
<keyword evidence="3" id="KW-1185">Reference proteome</keyword>
<reference evidence="2" key="1">
    <citation type="submission" date="2021-08" db="EMBL/GenBank/DDBJ databases">
        <title>WGS assembly of Ceratopteris richardii.</title>
        <authorList>
            <person name="Marchant D.B."/>
            <person name="Chen G."/>
            <person name="Jenkins J."/>
            <person name="Shu S."/>
            <person name="Leebens-Mack J."/>
            <person name="Grimwood J."/>
            <person name="Schmutz J."/>
            <person name="Soltis P."/>
            <person name="Soltis D."/>
            <person name="Chen Z.-H."/>
        </authorList>
    </citation>
    <scope>NUCLEOTIDE SEQUENCE</scope>
    <source>
        <strain evidence="2">Whitten #5841</strain>
        <tissue evidence="2">Leaf</tissue>
    </source>
</reference>
<sequence length="101" mass="11207">MRECLAVFDELLRDVSVKGPFFGGQHIGLVDIALAPSLSWFHAFETIGVFKLLDEGRCPHLCKWANDVLENPCVKEALANAPAHKVLEVAKAYRSMVLGRE</sequence>
<organism evidence="2 3">
    <name type="scientific">Ceratopteris richardii</name>
    <name type="common">Triangle waterfern</name>
    <dbReference type="NCBI Taxonomy" id="49495"/>
    <lineage>
        <taxon>Eukaryota</taxon>
        <taxon>Viridiplantae</taxon>
        <taxon>Streptophyta</taxon>
        <taxon>Embryophyta</taxon>
        <taxon>Tracheophyta</taxon>
        <taxon>Polypodiopsida</taxon>
        <taxon>Polypodiidae</taxon>
        <taxon>Polypodiales</taxon>
        <taxon>Pteridineae</taxon>
        <taxon>Pteridaceae</taxon>
        <taxon>Parkerioideae</taxon>
        <taxon>Ceratopteris</taxon>
    </lineage>
</organism>
<dbReference type="InterPro" id="IPR010987">
    <property type="entry name" value="Glutathione-S-Trfase_C-like"/>
</dbReference>
<evidence type="ECO:0000313" key="3">
    <source>
        <dbReference type="Proteomes" id="UP000825935"/>
    </source>
</evidence>
<dbReference type="Proteomes" id="UP000825935">
    <property type="component" value="Chromosome 20"/>
</dbReference>
<dbReference type="Pfam" id="PF00043">
    <property type="entry name" value="GST_C"/>
    <property type="match status" value="1"/>
</dbReference>
<dbReference type="GO" id="GO:0006749">
    <property type="term" value="P:glutathione metabolic process"/>
    <property type="evidence" value="ECO:0007669"/>
    <property type="project" value="InterPro"/>
</dbReference>
<dbReference type="OrthoDB" id="4951845at2759"/>
<dbReference type="AlphaFoldDB" id="A0A8T2SGB8"/>
<dbReference type="CDD" id="cd03185">
    <property type="entry name" value="GST_C_Tau"/>
    <property type="match status" value="1"/>
</dbReference>
<name>A0A8T2SGB8_CERRI</name>